<comment type="caution">
    <text evidence="8">The sequence shown here is derived from an EMBL/GenBank/DDBJ whole genome shotgun (WGS) entry which is preliminary data.</text>
</comment>
<protein>
    <recommendedName>
        <fullName evidence="5">U6 snRNA phosphodiesterase 1</fullName>
    </recommendedName>
    <alternativeName>
        <fullName evidence="6">3'-5' RNA exonuclease USB1</fullName>
    </alternativeName>
</protein>
<dbReference type="PANTHER" id="PTHR13522">
    <property type="entry name" value="U6 SNRNA PHOSPHODIESTERASE 1"/>
    <property type="match status" value="1"/>
</dbReference>
<accession>A0A3E2H4S2</accession>
<dbReference type="EMBL" id="NCSJ02000166">
    <property type="protein sequence ID" value="RFU28379.1"/>
    <property type="molecule type" value="Genomic_DNA"/>
</dbReference>
<keyword evidence="9" id="KW-1185">Reference proteome</keyword>
<keyword evidence="4" id="KW-0539">Nucleus</keyword>
<evidence type="ECO:0000256" key="5">
    <source>
        <dbReference type="ARBA" id="ARBA00029543"/>
    </source>
</evidence>
<evidence type="ECO:0000256" key="4">
    <source>
        <dbReference type="ARBA" id="ARBA00023242"/>
    </source>
</evidence>
<name>A0A3E2H4S2_SCYLI</name>
<proteinExistence type="inferred from homology"/>
<dbReference type="OrthoDB" id="49151at2759"/>
<evidence type="ECO:0000256" key="6">
    <source>
        <dbReference type="ARBA" id="ARBA00030030"/>
    </source>
</evidence>
<dbReference type="GO" id="GO:0000175">
    <property type="term" value="F:3'-5'-RNA exonuclease activity"/>
    <property type="evidence" value="ECO:0007669"/>
    <property type="project" value="TreeGrafter"/>
</dbReference>
<dbReference type="Gene3D" id="3.90.1140.10">
    <property type="entry name" value="Cyclic phosphodiesterase"/>
    <property type="match status" value="1"/>
</dbReference>
<sequence>MGLVDYASSEDDDDQNENEQLAATTVTAPTALKRKREEQREEEGEVEEWKEIRKAISSSNLPPLPPRFRDLYVTAAKLSTRDDPSLHGGRKRATPHIQGNWPTHLYIEWYPSPTEHNLLSKLISALQSISPAIVPSSTIPSATIHSFLTSDLGASLPLHISLSRPIGLSTEQKDAFLSSLQYGIKSSRIRPFEISFTGLDWVPNFDKTRWFLVLRIQRPVGDELNKLLHICNAVAREYNQPPLYAESKPTIAAAANRDARKRRSHTAERRAGPECESMVIDVSDAFHVSIAWALESPLKEVVERTRRVQGSGEFEDVREGIRVRTEEVKAKIGNVVTSIPLPSLRR</sequence>
<dbReference type="GO" id="GO:0016829">
    <property type="term" value="F:lyase activity"/>
    <property type="evidence" value="ECO:0007669"/>
    <property type="project" value="UniProtKB-KW"/>
</dbReference>
<dbReference type="Pfam" id="PF09749">
    <property type="entry name" value="HVSL"/>
    <property type="match status" value="1"/>
</dbReference>
<dbReference type="AlphaFoldDB" id="A0A3E2H4S2"/>
<gene>
    <name evidence="8" type="ORF">B7463_g7959</name>
</gene>
<dbReference type="GO" id="GO:0034477">
    <property type="term" value="P:U6 snRNA 3'-end processing"/>
    <property type="evidence" value="ECO:0007669"/>
    <property type="project" value="InterPro"/>
</dbReference>
<dbReference type="STRING" id="5539.A0A3E2H4S2"/>
<feature type="region of interest" description="Disordered" evidence="7">
    <location>
        <begin position="1"/>
        <end position="48"/>
    </location>
</feature>
<evidence type="ECO:0000313" key="9">
    <source>
        <dbReference type="Proteomes" id="UP000258309"/>
    </source>
</evidence>
<dbReference type="OMA" id="FHVSIGW"/>
<dbReference type="GO" id="GO:0005634">
    <property type="term" value="C:nucleus"/>
    <property type="evidence" value="ECO:0007669"/>
    <property type="project" value="TreeGrafter"/>
</dbReference>
<feature type="non-terminal residue" evidence="8">
    <location>
        <position position="1"/>
    </location>
</feature>
<keyword evidence="2" id="KW-0378">Hydrolase</keyword>
<dbReference type="Proteomes" id="UP000258309">
    <property type="component" value="Unassembled WGS sequence"/>
</dbReference>
<feature type="compositionally biased region" description="Low complexity" evidence="7">
    <location>
        <begin position="18"/>
        <end position="31"/>
    </location>
</feature>
<evidence type="ECO:0000256" key="7">
    <source>
        <dbReference type="SAM" id="MobiDB-lite"/>
    </source>
</evidence>
<keyword evidence="3" id="KW-0456">Lyase</keyword>
<organism evidence="8 9">
    <name type="scientific">Scytalidium lignicola</name>
    <name type="common">Hyphomycete</name>
    <dbReference type="NCBI Taxonomy" id="5539"/>
    <lineage>
        <taxon>Eukaryota</taxon>
        <taxon>Fungi</taxon>
        <taxon>Dikarya</taxon>
        <taxon>Ascomycota</taxon>
        <taxon>Pezizomycotina</taxon>
        <taxon>Leotiomycetes</taxon>
        <taxon>Leotiomycetes incertae sedis</taxon>
        <taxon>Scytalidium</taxon>
    </lineage>
</organism>
<evidence type="ECO:0000313" key="8">
    <source>
        <dbReference type="EMBL" id="RFU28379.1"/>
    </source>
</evidence>
<dbReference type="HAMAP" id="MF_03040">
    <property type="entry name" value="USB1"/>
    <property type="match status" value="1"/>
</dbReference>
<dbReference type="PANTHER" id="PTHR13522:SF3">
    <property type="entry name" value="U6 SNRNA PHOSPHODIESTERASE 1"/>
    <property type="match status" value="1"/>
</dbReference>
<evidence type="ECO:0000256" key="1">
    <source>
        <dbReference type="ARBA" id="ARBA00022722"/>
    </source>
</evidence>
<reference evidence="8 9" key="1">
    <citation type="submission" date="2018-05" db="EMBL/GenBank/DDBJ databases">
        <title>Draft genome sequence of Scytalidium lignicola DSM 105466, a ubiquitous saprotrophic fungus.</title>
        <authorList>
            <person name="Buettner E."/>
            <person name="Gebauer A.M."/>
            <person name="Hofrichter M."/>
            <person name="Liers C."/>
            <person name="Kellner H."/>
        </authorList>
    </citation>
    <scope>NUCLEOTIDE SEQUENCE [LARGE SCALE GENOMIC DNA]</scope>
    <source>
        <strain evidence="8 9">DSM 105466</strain>
    </source>
</reference>
<dbReference type="InterPro" id="IPR027521">
    <property type="entry name" value="Usb1"/>
</dbReference>
<evidence type="ECO:0000256" key="3">
    <source>
        <dbReference type="ARBA" id="ARBA00023239"/>
    </source>
</evidence>
<keyword evidence="1" id="KW-0540">Nuclease</keyword>
<feature type="non-terminal residue" evidence="8">
    <location>
        <position position="346"/>
    </location>
</feature>
<evidence type="ECO:0000256" key="2">
    <source>
        <dbReference type="ARBA" id="ARBA00022801"/>
    </source>
</evidence>
<feature type="compositionally biased region" description="Acidic residues" evidence="7">
    <location>
        <begin position="8"/>
        <end position="17"/>
    </location>
</feature>